<dbReference type="GO" id="GO:0000398">
    <property type="term" value="P:mRNA splicing, via spliceosome"/>
    <property type="evidence" value="ECO:0007669"/>
    <property type="project" value="InterPro"/>
</dbReference>
<keyword evidence="2" id="KW-0507">mRNA processing</keyword>
<sequence length="487" mass="54877">METSGASAGEVGWYVLGPNQESVGPYALVELQAHFANGYLNEGTMLWAEGRSDWMPLYSIPELNSVVTAKGPPQQAGPVVEDDLEKFQKEIVEAEAEVDALKGSADDGDVNQELDERPATPPDGEEEFTDDDGTIYKWDRTLRAWVPQQYSSKFSCLQDLYQGKTSDVLFQQMRVYVIEGYAVEEMTFALEDEVFQAPEIPGSSTLEEIKLPAENKNIESDKADKRVEKKRKSSEKPVEKKEPNKPPDSWFDLKVNTHFYVTGLPDDVTVEEDPETKKPRVKIYTDKSTGRKKGDALVTYLKEPSVALAVQLLDGTSFRPGGKTMMSVSPAKFEQKGDVFVPKKTDKHKKRKTKKVEDKMLGWGGHDDKKLMIPTTVILRHMFTPAELRTDEELLPELEVDVREECIKFGPVDNVKICENHPQGVILVKFKDRKDAAKCIEKMNGRWFGGRQIQACEDDGSVNHALIRDYDAEVSRLDRFGEELEST</sequence>
<dbReference type="PROSITE" id="PS50102">
    <property type="entry name" value="RRM"/>
    <property type="match status" value="1"/>
</dbReference>
<dbReference type="GO" id="GO:0005684">
    <property type="term" value="C:U2-type spliceosomal complex"/>
    <property type="evidence" value="ECO:0007669"/>
    <property type="project" value="TreeGrafter"/>
</dbReference>
<dbReference type="CDD" id="cd12281">
    <property type="entry name" value="RRM1_TatSF1_like"/>
    <property type="match status" value="1"/>
</dbReference>
<organism evidence="9 10">
    <name type="scientific">Eleusine coracana subsp. coracana</name>
    <dbReference type="NCBI Taxonomy" id="191504"/>
    <lineage>
        <taxon>Eukaryota</taxon>
        <taxon>Viridiplantae</taxon>
        <taxon>Streptophyta</taxon>
        <taxon>Embryophyta</taxon>
        <taxon>Tracheophyta</taxon>
        <taxon>Spermatophyta</taxon>
        <taxon>Magnoliopsida</taxon>
        <taxon>Liliopsida</taxon>
        <taxon>Poales</taxon>
        <taxon>Poaceae</taxon>
        <taxon>PACMAD clade</taxon>
        <taxon>Chloridoideae</taxon>
        <taxon>Cynodonteae</taxon>
        <taxon>Eleusininae</taxon>
        <taxon>Eleusine</taxon>
    </lineage>
</organism>
<dbReference type="InterPro" id="IPR034393">
    <property type="entry name" value="TatSF1-like"/>
</dbReference>
<dbReference type="PANTHER" id="PTHR15608:SF0">
    <property type="entry name" value="HIV TAT-SPECIFIC FACTOR 1"/>
    <property type="match status" value="1"/>
</dbReference>
<keyword evidence="3" id="KW-0677">Repeat</keyword>
<dbReference type="EMBL" id="BQKI01000002">
    <property type="protein sequence ID" value="GJM88073.1"/>
    <property type="molecule type" value="Genomic_DNA"/>
</dbReference>
<reference evidence="9" key="1">
    <citation type="journal article" date="2018" name="DNA Res.">
        <title>Multiple hybrid de novo genome assembly of finger millet, an orphan allotetraploid crop.</title>
        <authorList>
            <person name="Hatakeyama M."/>
            <person name="Aluri S."/>
            <person name="Balachadran M.T."/>
            <person name="Sivarajan S.R."/>
            <person name="Patrignani A."/>
            <person name="Gruter S."/>
            <person name="Poveda L."/>
            <person name="Shimizu-Inatsugi R."/>
            <person name="Baeten J."/>
            <person name="Francoijs K.J."/>
            <person name="Nataraja K.N."/>
            <person name="Reddy Y.A.N."/>
            <person name="Phadnis S."/>
            <person name="Ravikumar R.L."/>
            <person name="Schlapbach R."/>
            <person name="Sreeman S.M."/>
            <person name="Shimizu K.K."/>
        </authorList>
    </citation>
    <scope>NUCLEOTIDE SEQUENCE</scope>
</reference>
<dbReference type="InterPro" id="IPR035979">
    <property type="entry name" value="RBD_domain_sf"/>
</dbReference>
<protein>
    <recommendedName>
        <fullName evidence="8">RRM domain-containing protein</fullName>
    </recommendedName>
</protein>
<dbReference type="InterPro" id="IPR003954">
    <property type="entry name" value="RRM_euk-type"/>
</dbReference>
<feature type="compositionally biased region" description="Basic and acidic residues" evidence="7">
    <location>
        <begin position="234"/>
        <end position="245"/>
    </location>
</feature>
<dbReference type="Pfam" id="PF14237">
    <property type="entry name" value="GYF_2"/>
    <property type="match status" value="1"/>
</dbReference>
<dbReference type="InterPro" id="IPR012677">
    <property type="entry name" value="Nucleotide-bd_a/b_plait_sf"/>
</dbReference>
<evidence type="ECO:0000259" key="8">
    <source>
        <dbReference type="PROSITE" id="PS50102"/>
    </source>
</evidence>
<comment type="caution">
    <text evidence="9">The sequence shown here is derived from an EMBL/GenBank/DDBJ whole genome shotgun (WGS) entry which is preliminary data.</text>
</comment>
<evidence type="ECO:0000256" key="5">
    <source>
        <dbReference type="ARBA" id="ARBA00023187"/>
    </source>
</evidence>
<feature type="region of interest" description="Disordered" evidence="7">
    <location>
        <begin position="101"/>
        <end position="131"/>
    </location>
</feature>
<evidence type="ECO:0000313" key="10">
    <source>
        <dbReference type="Proteomes" id="UP001054889"/>
    </source>
</evidence>
<evidence type="ECO:0000256" key="1">
    <source>
        <dbReference type="ARBA" id="ARBA00007747"/>
    </source>
</evidence>
<dbReference type="InterPro" id="IPR035445">
    <property type="entry name" value="GYF-like_dom_sf"/>
</dbReference>
<gene>
    <name evidence="9" type="primary">ga04097</name>
    <name evidence="9" type="ORF">PR202_ga04097</name>
</gene>
<evidence type="ECO:0000313" key="9">
    <source>
        <dbReference type="EMBL" id="GJM88073.1"/>
    </source>
</evidence>
<evidence type="ECO:0000256" key="4">
    <source>
        <dbReference type="ARBA" id="ARBA00022884"/>
    </source>
</evidence>
<keyword evidence="5" id="KW-0508">mRNA splicing</keyword>
<keyword evidence="4 6" id="KW-0694">RNA-binding</keyword>
<dbReference type="Pfam" id="PF00076">
    <property type="entry name" value="RRM_1"/>
    <property type="match status" value="1"/>
</dbReference>
<evidence type="ECO:0000256" key="2">
    <source>
        <dbReference type="ARBA" id="ARBA00022664"/>
    </source>
</evidence>
<keyword evidence="10" id="KW-1185">Reference proteome</keyword>
<feature type="compositionally biased region" description="Basic and acidic residues" evidence="7">
    <location>
        <begin position="207"/>
        <end position="227"/>
    </location>
</feature>
<dbReference type="FunFam" id="3.30.70.330:FF:000329">
    <property type="entry name" value="splicing factor U2AF-associated protein 2"/>
    <property type="match status" value="1"/>
</dbReference>
<feature type="region of interest" description="Disordered" evidence="7">
    <location>
        <begin position="206"/>
        <end position="250"/>
    </location>
</feature>
<evidence type="ECO:0000256" key="3">
    <source>
        <dbReference type="ARBA" id="ARBA00022737"/>
    </source>
</evidence>
<dbReference type="GO" id="GO:0005686">
    <property type="term" value="C:U2 snRNP"/>
    <property type="evidence" value="ECO:0007669"/>
    <property type="project" value="TreeGrafter"/>
</dbReference>
<dbReference type="Proteomes" id="UP001054889">
    <property type="component" value="Unassembled WGS sequence"/>
</dbReference>
<dbReference type="AlphaFoldDB" id="A0AAV5BR36"/>
<reference evidence="9" key="2">
    <citation type="submission" date="2021-12" db="EMBL/GenBank/DDBJ databases">
        <title>Resequencing data analysis of finger millet.</title>
        <authorList>
            <person name="Hatakeyama M."/>
            <person name="Aluri S."/>
            <person name="Balachadran M.T."/>
            <person name="Sivarajan S.R."/>
            <person name="Poveda L."/>
            <person name="Shimizu-Inatsugi R."/>
            <person name="Schlapbach R."/>
            <person name="Sreeman S.M."/>
            <person name="Shimizu K.K."/>
        </authorList>
    </citation>
    <scope>NUCLEOTIDE SEQUENCE</scope>
</reference>
<evidence type="ECO:0000256" key="6">
    <source>
        <dbReference type="PROSITE-ProRule" id="PRU00176"/>
    </source>
</evidence>
<dbReference type="InterPro" id="IPR025640">
    <property type="entry name" value="GYF_2"/>
</dbReference>
<proteinExistence type="inferred from homology"/>
<comment type="similarity">
    <text evidence="1">Belongs to the HTATSF1 family.</text>
</comment>
<dbReference type="FunFam" id="3.30.70.330:FF:000105">
    <property type="entry name" value="HIV Tat-specific factor 1 homolog"/>
    <property type="match status" value="1"/>
</dbReference>
<dbReference type="CDD" id="cd12285">
    <property type="entry name" value="RRM3_RBM39_like"/>
    <property type="match status" value="1"/>
</dbReference>
<dbReference type="SUPFAM" id="SSF55277">
    <property type="entry name" value="GYF domain"/>
    <property type="match status" value="1"/>
</dbReference>
<dbReference type="Gene3D" id="3.30.70.330">
    <property type="match status" value="2"/>
</dbReference>
<evidence type="ECO:0000256" key="7">
    <source>
        <dbReference type="SAM" id="MobiDB-lite"/>
    </source>
</evidence>
<dbReference type="InterPro" id="IPR034392">
    <property type="entry name" value="TatSF1-like_RRM1"/>
</dbReference>
<name>A0AAV5BR36_ELECO</name>
<feature type="domain" description="RRM" evidence="8">
    <location>
        <begin position="375"/>
        <end position="454"/>
    </location>
</feature>
<dbReference type="InterPro" id="IPR000504">
    <property type="entry name" value="RRM_dom"/>
</dbReference>
<dbReference type="GO" id="GO:0003723">
    <property type="term" value="F:RNA binding"/>
    <property type="evidence" value="ECO:0007669"/>
    <property type="project" value="UniProtKB-UniRule"/>
</dbReference>
<accession>A0AAV5BR36</accession>
<dbReference type="SMART" id="SM00360">
    <property type="entry name" value="RRM"/>
    <property type="match status" value="2"/>
</dbReference>
<dbReference type="SMART" id="SM00361">
    <property type="entry name" value="RRM_1"/>
    <property type="match status" value="1"/>
</dbReference>
<dbReference type="SUPFAM" id="SSF54928">
    <property type="entry name" value="RNA-binding domain, RBD"/>
    <property type="match status" value="2"/>
</dbReference>
<dbReference type="PANTHER" id="PTHR15608">
    <property type="entry name" value="SPLICING FACTOR U2AF-ASSOCIATED PROTEIN 2"/>
    <property type="match status" value="1"/>
</dbReference>